<dbReference type="Proteomes" id="UP000886602">
    <property type="component" value="Unassembled WGS sequence"/>
</dbReference>
<protein>
    <submittedName>
        <fullName evidence="1">Uncharacterized protein</fullName>
    </submittedName>
</protein>
<organism evidence="1 2">
    <name type="scientific">Candidatus Propionivibrio dominans</name>
    <dbReference type="NCBI Taxonomy" id="2954373"/>
    <lineage>
        <taxon>Bacteria</taxon>
        <taxon>Pseudomonadati</taxon>
        <taxon>Pseudomonadota</taxon>
        <taxon>Betaproteobacteria</taxon>
        <taxon>Rhodocyclales</taxon>
        <taxon>Rhodocyclaceae</taxon>
        <taxon>Propionivibrio</taxon>
    </lineage>
</organism>
<comment type="caution">
    <text evidence="1">The sequence shown here is derived from an EMBL/GenBank/DDBJ whole genome shotgun (WGS) entry which is preliminary data.</text>
</comment>
<accession>A0A9D7F8M5</accession>
<gene>
    <name evidence="1" type="ORF">IPJ48_13640</name>
</gene>
<reference evidence="1" key="1">
    <citation type="submission" date="2020-10" db="EMBL/GenBank/DDBJ databases">
        <title>Connecting structure to function with the recovery of over 1000 high-quality activated sludge metagenome-assembled genomes encoding full-length rRNA genes using long-read sequencing.</title>
        <authorList>
            <person name="Singleton C.M."/>
            <person name="Petriglieri F."/>
            <person name="Kristensen J.M."/>
            <person name="Kirkegaard R.H."/>
            <person name="Michaelsen T.Y."/>
            <person name="Andersen M.H."/>
            <person name="Karst S.M."/>
            <person name="Dueholm M.S."/>
            <person name="Nielsen P.H."/>
            <person name="Albertsen M."/>
        </authorList>
    </citation>
    <scope>NUCLEOTIDE SEQUENCE</scope>
    <source>
        <strain evidence="1">EsbW_18-Q3-R4-48_MAXAC.044</strain>
    </source>
</reference>
<sequence>MRVGLAATLLTWIFLQLGSEMAEGDTRAFDMVLLRTMQAQRDRHPWVCTWQYGHHDASYDITVDHLALVSALRMAGFVAIAINSGAVGISLLRAPVKTYSVSMHDVIRASAHRPRAVALRKLFGVSNCGSSSPARRHLGWMNHESK</sequence>
<evidence type="ECO:0000313" key="1">
    <source>
        <dbReference type="EMBL" id="MBK7424042.1"/>
    </source>
</evidence>
<dbReference type="AlphaFoldDB" id="A0A9D7F8M5"/>
<dbReference type="EMBL" id="JADJNC010000022">
    <property type="protein sequence ID" value="MBK7424042.1"/>
    <property type="molecule type" value="Genomic_DNA"/>
</dbReference>
<name>A0A9D7F8M5_9RHOO</name>
<proteinExistence type="predicted"/>
<evidence type="ECO:0000313" key="2">
    <source>
        <dbReference type="Proteomes" id="UP000886602"/>
    </source>
</evidence>